<accession>A0A9N9KKG6</accession>
<sequence length="67" mass="7428">MTCGMWAPMHDLAALQGCIATPMQWVFGTGSTFGHWMLQVPASRQEKGMIKLLDDGGSERVRLIEFS</sequence>
<evidence type="ECO:0000313" key="1">
    <source>
        <dbReference type="EMBL" id="CAG8948894.1"/>
    </source>
</evidence>
<protein>
    <submittedName>
        <fullName evidence="1">Uncharacterized protein</fullName>
    </submittedName>
</protein>
<reference evidence="1" key="1">
    <citation type="submission" date="2021-07" db="EMBL/GenBank/DDBJ databases">
        <authorList>
            <person name="Durling M."/>
        </authorList>
    </citation>
    <scope>NUCLEOTIDE SEQUENCE</scope>
</reference>
<comment type="caution">
    <text evidence="1">The sequence shown here is derived from an EMBL/GenBank/DDBJ whole genome shotgun (WGS) entry which is preliminary data.</text>
</comment>
<gene>
    <name evidence="1" type="ORF">HYFRA_00002019</name>
</gene>
<organism evidence="1 2">
    <name type="scientific">Hymenoscyphus fraxineus</name>
    <dbReference type="NCBI Taxonomy" id="746836"/>
    <lineage>
        <taxon>Eukaryota</taxon>
        <taxon>Fungi</taxon>
        <taxon>Dikarya</taxon>
        <taxon>Ascomycota</taxon>
        <taxon>Pezizomycotina</taxon>
        <taxon>Leotiomycetes</taxon>
        <taxon>Helotiales</taxon>
        <taxon>Helotiaceae</taxon>
        <taxon>Hymenoscyphus</taxon>
    </lineage>
</organism>
<keyword evidence="2" id="KW-1185">Reference proteome</keyword>
<dbReference type="AlphaFoldDB" id="A0A9N9KKG6"/>
<dbReference type="EMBL" id="CAJVRL010000001">
    <property type="protein sequence ID" value="CAG8948894.1"/>
    <property type="molecule type" value="Genomic_DNA"/>
</dbReference>
<evidence type="ECO:0000313" key="2">
    <source>
        <dbReference type="Proteomes" id="UP000696280"/>
    </source>
</evidence>
<proteinExistence type="predicted"/>
<name>A0A9N9KKG6_9HELO</name>
<dbReference type="Proteomes" id="UP000696280">
    <property type="component" value="Unassembled WGS sequence"/>
</dbReference>